<accession>A0A238Z060</accession>
<evidence type="ECO:0000313" key="2">
    <source>
        <dbReference type="Proteomes" id="UP000198305"/>
    </source>
</evidence>
<organism evidence="1 2">
    <name type="scientific">Methylobacillus rhizosphaerae</name>
    <dbReference type="NCBI Taxonomy" id="551994"/>
    <lineage>
        <taxon>Bacteria</taxon>
        <taxon>Pseudomonadati</taxon>
        <taxon>Pseudomonadota</taxon>
        <taxon>Betaproteobacteria</taxon>
        <taxon>Nitrosomonadales</taxon>
        <taxon>Methylophilaceae</taxon>
        <taxon>Methylobacillus</taxon>
    </lineage>
</organism>
<protein>
    <submittedName>
        <fullName evidence="1">Uncharacterized protein</fullName>
    </submittedName>
</protein>
<name>A0A238Z060_9PROT</name>
<dbReference type="OrthoDB" id="9807072at2"/>
<dbReference type="Proteomes" id="UP000198305">
    <property type="component" value="Unassembled WGS sequence"/>
</dbReference>
<dbReference type="AlphaFoldDB" id="A0A238Z060"/>
<keyword evidence="2" id="KW-1185">Reference proteome</keyword>
<gene>
    <name evidence="1" type="ORF">SAMN05192560_0947</name>
</gene>
<dbReference type="EMBL" id="FZOA01000003">
    <property type="protein sequence ID" value="SNR76244.1"/>
    <property type="molecule type" value="Genomic_DNA"/>
</dbReference>
<evidence type="ECO:0000313" key="1">
    <source>
        <dbReference type="EMBL" id="SNR76244.1"/>
    </source>
</evidence>
<sequence length="87" mass="10141">MANITISKLHAQAFEVAVDARASTIHRVTVDPEYAQRLSRGRFETEELIRRSFEFLLERESNTSILRSFDLAVIARYFPEYEKSMTN</sequence>
<reference evidence="2" key="1">
    <citation type="submission" date="2017-06" db="EMBL/GenBank/DDBJ databases">
        <authorList>
            <person name="Varghese N."/>
            <person name="Submissions S."/>
        </authorList>
    </citation>
    <scope>NUCLEOTIDE SEQUENCE [LARGE SCALE GENOMIC DNA]</scope>
    <source>
        <strain evidence="2">Ca-68</strain>
    </source>
</reference>
<proteinExistence type="predicted"/>
<dbReference type="RefSeq" id="WP_089375146.1">
    <property type="nucleotide sequence ID" value="NZ_FZOA01000003.1"/>
</dbReference>